<dbReference type="Proteomes" id="UP000199668">
    <property type="component" value="Unassembled WGS sequence"/>
</dbReference>
<gene>
    <name evidence="2" type="ORF">SAMN04488054_11296</name>
</gene>
<keyword evidence="1" id="KW-0812">Transmembrane</keyword>
<feature type="transmembrane region" description="Helical" evidence="1">
    <location>
        <begin position="34"/>
        <end position="51"/>
    </location>
</feature>
<feature type="transmembrane region" description="Helical" evidence="1">
    <location>
        <begin position="7"/>
        <end position="28"/>
    </location>
</feature>
<name>A0A1I4MNI3_9BACI</name>
<proteinExistence type="predicted"/>
<evidence type="ECO:0000313" key="3">
    <source>
        <dbReference type="Proteomes" id="UP000199668"/>
    </source>
</evidence>
<dbReference type="EMBL" id="FOTY01000012">
    <property type="protein sequence ID" value="SFM04653.1"/>
    <property type="molecule type" value="Genomic_DNA"/>
</dbReference>
<reference evidence="2 3" key="1">
    <citation type="submission" date="2016-10" db="EMBL/GenBank/DDBJ databases">
        <authorList>
            <person name="de Groot N.N."/>
        </authorList>
    </citation>
    <scope>NUCLEOTIDE SEQUENCE [LARGE SCALE GENOMIC DNA]</scope>
    <source>
        <strain evidence="2 3">CGMCC 1.6134</strain>
    </source>
</reference>
<dbReference type="AlphaFoldDB" id="A0A1I4MNI3"/>
<keyword evidence="3" id="KW-1185">Reference proteome</keyword>
<dbReference type="OrthoDB" id="2973964at2"/>
<sequence>MKNILKIMTGVWFILLMFQILSSFAVTIAGAPDIVTILMTAGFAVVVGREFKRGIVREMKQDST</sequence>
<evidence type="ECO:0000256" key="1">
    <source>
        <dbReference type="SAM" id="Phobius"/>
    </source>
</evidence>
<evidence type="ECO:0000313" key="2">
    <source>
        <dbReference type="EMBL" id="SFM04653.1"/>
    </source>
</evidence>
<organism evidence="2 3">
    <name type="scientific">Salibacterium qingdaonense</name>
    <dbReference type="NCBI Taxonomy" id="266892"/>
    <lineage>
        <taxon>Bacteria</taxon>
        <taxon>Bacillati</taxon>
        <taxon>Bacillota</taxon>
        <taxon>Bacilli</taxon>
        <taxon>Bacillales</taxon>
        <taxon>Bacillaceae</taxon>
    </lineage>
</organism>
<keyword evidence="1" id="KW-1133">Transmembrane helix</keyword>
<keyword evidence="1" id="KW-0472">Membrane</keyword>
<protein>
    <submittedName>
        <fullName evidence="2">Uncharacterized protein</fullName>
    </submittedName>
</protein>
<dbReference type="RefSeq" id="WP_090927052.1">
    <property type="nucleotide sequence ID" value="NZ_FOTY01000012.1"/>
</dbReference>
<dbReference type="STRING" id="266892.SAMN04488054_11296"/>
<accession>A0A1I4MNI3</accession>